<evidence type="ECO:0000313" key="2">
    <source>
        <dbReference type="Proteomes" id="UP000028828"/>
    </source>
</evidence>
<organism evidence="1 2">
    <name type="scientific">Toxoplasma gondii p89</name>
    <dbReference type="NCBI Taxonomy" id="943119"/>
    <lineage>
        <taxon>Eukaryota</taxon>
        <taxon>Sar</taxon>
        <taxon>Alveolata</taxon>
        <taxon>Apicomplexa</taxon>
        <taxon>Conoidasida</taxon>
        <taxon>Coccidia</taxon>
        <taxon>Eucoccidiorida</taxon>
        <taxon>Eimeriorina</taxon>
        <taxon>Sarcocystidae</taxon>
        <taxon>Toxoplasma</taxon>
    </lineage>
</organism>
<accession>A0A086J7X5</accession>
<sequence>MRNFRFLLQRQYADGIRFTLQHARRPHSRVRNLRFREIHGEVCFQEQLLVLGKVRFMYVSERSGERLLCAPTSCLPRDFFVRLPVDPGTIFPRTADKEPKEPAEAHFYKRDLKPITTERTRSLVASCVGTVPFECRRH</sequence>
<dbReference type="VEuPathDB" id="ToxoDB:TGP89_301415"/>
<protein>
    <submittedName>
        <fullName evidence="1">Uncharacterized protein</fullName>
    </submittedName>
</protein>
<dbReference type="Proteomes" id="UP000028828">
    <property type="component" value="Unassembled WGS sequence"/>
</dbReference>
<gene>
    <name evidence="1" type="ORF">TGP89_301415</name>
</gene>
<dbReference type="AlphaFoldDB" id="A0A086J7X5"/>
<dbReference type="EMBL" id="AEYI02002445">
    <property type="protein sequence ID" value="KFG28243.1"/>
    <property type="molecule type" value="Genomic_DNA"/>
</dbReference>
<reference evidence="1 2" key="1">
    <citation type="submission" date="2014-03" db="EMBL/GenBank/DDBJ databases">
        <authorList>
            <person name="Sibley D."/>
            <person name="Venepally P."/>
            <person name="Karamycheva S."/>
            <person name="Hadjithomas M."/>
            <person name="Khan A."/>
            <person name="Brunk B."/>
            <person name="Roos D."/>
            <person name="Caler E."/>
            <person name="Lorenzi H."/>
        </authorList>
    </citation>
    <scope>NUCLEOTIDE SEQUENCE [LARGE SCALE GENOMIC DNA]</scope>
    <source>
        <strain evidence="2">p89</strain>
    </source>
</reference>
<proteinExistence type="predicted"/>
<comment type="caution">
    <text evidence="1">The sequence shown here is derived from an EMBL/GenBank/DDBJ whole genome shotgun (WGS) entry which is preliminary data.</text>
</comment>
<name>A0A086J7X5_TOXGO</name>
<evidence type="ECO:0000313" key="1">
    <source>
        <dbReference type="EMBL" id="KFG28243.1"/>
    </source>
</evidence>